<dbReference type="InterPro" id="IPR036390">
    <property type="entry name" value="WH_DNA-bd_sf"/>
</dbReference>
<dbReference type="PROSITE" id="PS50995">
    <property type="entry name" value="HTH_MARR_2"/>
    <property type="match status" value="1"/>
</dbReference>
<feature type="domain" description="HTH marR-type" evidence="4">
    <location>
        <begin position="33"/>
        <end position="167"/>
    </location>
</feature>
<evidence type="ECO:0000256" key="2">
    <source>
        <dbReference type="ARBA" id="ARBA00023125"/>
    </source>
</evidence>
<evidence type="ECO:0000259" key="4">
    <source>
        <dbReference type="PROSITE" id="PS50995"/>
    </source>
</evidence>
<dbReference type="GO" id="GO:0003677">
    <property type="term" value="F:DNA binding"/>
    <property type="evidence" value="ECO:0007669"/>
    <property type="project" value="UniProtKB-KW"/>
</dbReference>
<dbReference type="SMART" id="SM00347">
    <property type="entry name" value="HTH_MARR"/>
    <property type="match status" value="1"/>
</dbReference>
<proteinExistence type="predicted"/>
<name>A0A154IQ48_RHILE</name>
<keyword evidence="3" id="KW-0804">Transcription</keyword>
<organism evidence="5">
    <name type="scientific">Rhizobium leguminosarum</name>
    <dbReference type="NCBI Taxonomy" id="384"/>
    <lineage>
        <taxon>Bacteria</taxon>
        <taxon>Pseudomonadati</taxon>
        <taxon>Pseudomonadota</taxon>
        <taxon>Alphaproteobacteria</taxon>
        <taxon>Hyphomicrobiales</taxon>
        <taxon>Rhizobiaceae</taxon>
        <taxon>Rhizobium/Agrobacterium group</taxon>
        <taxon>Rhizobium</taxon>
    </lineage>
</organism>
<dbReference type="PRINTS" id="PR00598">
    <property type="entry name" value="HTHMARR"/>
</dbReference>
<keyword evidence="2" id="KW-0238">DNA-binding</keyword>
<dbReference type="Gene3D" id="1.10.10.10">
    <property type="entry name" value="Winged helix-like DNA-binding domain superfamily/Winged helix DNA-binding domain"/>
    <property type="match status" value="1"/>
</dbReference>
<dbReference type="EMBL" id="LVYU01000035">
    <property type="protein sequence ID" value="KZB02592.1"/>
    <property type="molecule type" value="Genomic_DNA"/>
</dbReference>
<sequence>MELHAFVLYRQVTVHLSYRQVTVYIAARGFMSSSSLGLLLRLVHQHWTQAVEAALDEAGYGNIRPPHANVFTFARPEGIQVSELTKLARVRKQTMTQAVEELERLGYVERRPDPNDRRGRLVFLTEKGQGVRPIAMAAGRRVDESWAALTSQQQMDDLRTALRRLLEQLQ</sequence>
<dbReference type="RefSeq" id="WP_062940235.1">
    <property type="nucleotide sequence ID" value="NZ_CP171846.1"/>
</dbReference>
<dbReference type="InterPro" id="IPR000835">
    <property type="entry name" value="HTH_MarR-typ"/>
</dbReference>
<keyword evidence="1" id="KW-0805">Transcription regulation</keyword>
<protein>
    <submittedName>
        <fullName evidence="5">MarR family transcriptional regulator</fullName>
    </submittedName>
</protein>
<dbReference type="PANTHER" id="PTHR42756:SF1">
    <property type="entry name" value="TRANSCRIPTIONAL REPRESSOR OF EMRAB OPERON"/>
    <property type="match status" value="1"/>
</dbReference>
<reference evidence="5" key="1">
    <citation type="submission" date="2016-03" db="EMBL/GenBank/DDBJ databases">
        <title>Microsymbionts genomes from the relict species Vavilovia formosa.</title>
        <authorList>
            <person name="Chirak E."/>
            <person name="Kimeklis A."/>
            <person name="Kopat V."/>
            <person name="Andronov E."/>
        </authorList>
    </citation>
    <scope>NUCLEOTIDE SEQUENCE [LARGE SCALE GENOMIC DNA]</scope>
    <source>
        <strain evidence="5">Vaf12</strain>
    </source>
</reference>
<dbReference type="SUPFAM" id="SSF46785">
    <property type="entry name" value="Winged helix' DNA-binding domain"/>
    <property type="match status" value="1"/>
</dbReference>
<dbReference type="GO" id="GO:0003700">
    <property type="term" value="F:DNA-binding transcription factor activity"/>
    <property type="evidence" value="ECO:0007669"/>
    <property type="project" value="InterPro"/>
</dbReference>
<dbReference type="InterPro" id="IPR036388">
    <property type="entry name" value="WH-like_DNA-bd_sf"/>
</dbReference>
<dbReference type="AlphaFoldDB" id="A0A154IQ48"/>
<gene>
    <name evidence="5" type="ORF">A4A59_08690</name>
</gene>
<evidence type="ECO:0000256" key="1">
    <source>
        <dbReference type="ARBA" id="ARBA00023015"/>
    </source>
</evidence>
<dbReference type="PANTHER" id="PTHR42756">
    <property type="entry name" value="TRANSCRIPTIONAL REGULATOR, MARR"/>
    <property type="match status" value="1"/>
</dbReference>
<comment type="caution">
    <text evidence="5">The sequence shown here is derived from an EMBL/GenBank/DDBJ whole genome shotgun (WGS) entry which is preliminary data.</text>
</comment>
<evidence type="ECO:0000256" key="3">
    <source>
        <dbReference type="ARBA" id="ARBA00023163"/>
    </source>
</evidence>
<dbReference type="Pfam" id="PF12802">
    <property type="entry name" value="MarR_2"/>
    <property type="match status" value="1"/>
</dbReference>
<accession>A0A154IQ48</accession>
<evidence type="ECO:0000313" key="5">
    <source>
        <dbReference type="EMBL" id="KZB02592.1"/>
    </source>
</evidence>